<evidence type="ECO:0000313" key="2">
    <source>
        <dbReference type="Proteomes" id="UP000663586"/>
    </source>
</evidence>
<dbReference type="Proteomes" id="UP000663586">
    <property type="component" value="Chromosome"/>
</dbReference>
<sequence length="109" mass="12007">MTEKKTIEVSADVFEKLAQDKGKRTWDQQLERMHEMAYGTSYVRSPKLQDFNGGGPGGVVGKVRVPSDGDLEFVLRLPNGTPTAIANFDELAPDEEVTVEVPKGEVVEE</sequence>
<reference evidence="1" key="1">
    <citation type="submission" date="2020-11" db="EMBL/GenBank/DDBJ databases">
        <title>Carbohydrate-dependent, anaerobic sulfur respiration: A novel catabolism in halophilic archaea.</title>
        <authorList>
            <person name="Sorokin D.Y."/>
            <person name="Messina E."/>
            <person name="Smedile F."/>
            <person name="La Cono V."/>
            <person name="Hallsworth J.E."/>
            <person name="Yakimov M.M."/>
        </authorList>
    </citation>
    <scope>NUCLEOTIDE SEQUENCE</scope>
    <source>
        <strain evidence="1">AArc-S</strain>
    </source>
</reference>
<gene>
    <name evidence="1" type="ORF">AArcS_1684</name>
</gene>
<dbReference type="AlphaFoldDB" id="A0A897MQP0"/>
<dbReference type="EMBL" id="CP064786">
    <property type="protein sequence ID" value="QSG02894.1"/>
    <property type="molecule type" value="Genomic_DNA"/>
</dbReference>
<organism evidence="1 2">
    <name type="scientific">Natranaeroarchaeum sulfidigenes</name>
    <dbReference type="NCBI Taxonomy" id="2784880"/>
    <lineage>
        <taxon>Archaea</taxon>
        <taxon>Methanobacteriati</taxon>
        <taxon>Methanobacteriota</taxon>
        <taxon>Stenosarchaea group</taxon>
        <taxon>Halobacteria</taxon>
        <taxon>Halobacteriales</taxon>
        <taxon>Natronoarchaeaceae</taxon>
        <taxon>Natranaeroarchaeum</taxon>
    </lineage>
</organism>
<accession>A0A897MQP0</accession>
<dbReference type="KEGG" id="hara:AArcS_1684"/>
<name>A0A897MQP0_9EURY</name>
<keyword evidence="2" id="KW-1185">Reference proteome</keyword>
<proteinExistence type="predicted"/>
<dbReference type="RefSeq" id="WP_238476962.1">
    <property type="nucleotide sequence ID" value="NZ_CP064786.1"/>
</dbReference>
<protein>
    <submittedName>
        <fullName evidence="1">Uncharacterized protein</fullName>
    </submittedName>
</protein>
<dbReference type="GeneID" id="70685065"/>
<evidence type="ECO:0000313" key="1">
    <source>
        <dbReference type="EMBL" id="QSG02894.1"/>
    </source>
</evidence>